<protein>
    <recommendedName>
        <fullName evidence="1">LysM domain-containing protein</fullName>
    </recommendedName>
</protein>
<dbReference type="InterPro" id="IPR018392">
    <property type="entry name" value="LysM"/>
</dbReference>
<evidence type="ECO:0000313" key="2">
    <source>
        <dbReference type="EMBL" id="OIJ17509.1"/>
    </source>
</evidence>
<dbReference type="InterPro" id="IPR036779">
    <property type="entry name" value="LysM_dom_sf"/>
</dbReference>
<gene>
    <name evidence="2" type="ORF">BKP37_03180</name>
</gene>
<dbReference type="PROSITE" id="PS51782">
    <property type="entry name" value="LYSM"/>
    <property type="match status" value="4"/>
</dbReference>
<dbReference type="CDD" id="cd00118">
    <property type="entry name" value="LysM"/>
    <property type="match status" value="4"/>
</dbReference>
<dbReference type="PANTHER" id="PTHR33734:SF22">
    <property type="entry name" value="MEMBRANE-BOUND LYTIC MUREIN TRANSGLYCOSYLASE D"/>
    <property type="match status" value="1"/>
</dbReference>
<evidence type="ECO:0000313" key="3">
    <source>
        <dbReference type="Proteomes" id="UP000179524"/>
    </source>
</evidence>
<feature type="domain" description="LysM" evidence="1">
    <location>
        <begin position="175"/>
        <end position="218"/>
    </location>
</feature>
<comment type="caution">
    <text evidence="2">The sequence shown here is derived from an EMBL/GenBank/DDBJ whole genome shotgun (WGS) entry which is preliminary data.</text>
</comment>
<proteinExistence type="predicted"/>
<feature type="domain" description="LysM" evidence="1">
    <location>
        <begin position="61"/>
        <end position="104"/>
    </location>
</feature>
<dbReference type="Gene3D" id="3.10.350.10">
    <property type="entry name" value="LysM domain"/>
    <property type="match status" value="4"/>
</dbReference>
<dbReference type="EMBL" id="MLQR01000001">
    <property type="protein sequence ID" value="OIJ17509.1"/>
    <property type="molecule type" value="Genomic_DNA"/>
</dbReference>
<dbReference type="SUPFAM" id="SSF54106">
    <property type="entry name" value="LysM domain"/>
    <property type="match status" value="4"/>
</dbReference>
<evidence type="ECO:0000259" key="1">
    <source>
        <dbReference type="PROSITE" id="PS51782"/>
    </source>
</evidence>
<sequence length="362" mass="40543">MLKENIEITRTRKERIVEERFKANKRKKVKLAGYVLAGTVATNAFMNVNYVGSAKVEACSQVYTVQQGDTLYSLAKMFNVTVDQIKSANDLATSHIKVGQKLELPAIYYTVLPGDTLFSIAKKHQVTVRDLKMVNNLTSDHIQVNQTLIMPETSSSKIVNEVSIPSGQNEQELASTYTVVQGDTLFRIARIHNTSVQELKSLNNLPSDLIRVGQKLNVTAKAEQKYDNAVINNIRQKDDTQTEQVRSAIYTAVPGDTLWGISRRFNLPVYELKHMNGLQDDIILIGQKLIISHSDILSTKAEVIGTVDSTHVAFFANHVERVLKIPYGQAKHYEALVGQKVTIFFFDGPSPTLINYTPFWGE</sequence>
<dbReference type="AlphaFoldDB" id="A0A1S2LYD4"/>
<name>A0A1S2LYD4_9BACI</name>
<dbReference type="Pfam" id="PF01476">
    <property type="entry name" value="LysM"/>
    <property type="match status" value="4"/>
</dbReference>
<dbReference type="Proteomes" id="UP000179524">
    <property type="component" value="Unassembled WGS sequence"/>
</dbReference>
<dbReference type="GO" id="GO:0008932">
    <property type="term" value="F:lytic endotransglycosylase activity"/>
    <property type="evidence" value="ECO:0007669"/>
    <property type="project" value="TreeGrafter"/>
</dbReference>
<feature type="domain" description="LysM" evidence="1">
    <location>
        <begin position="248"/>
        <end position="291"/>
    </location>
</feature>
<reference evidence="2 3" key="1">
    <citation type="submission" date="2016-10" db="EMBL/GenBank/DDBJ databases">
        <title>Draft genome sequences of four alkaliphilic bacteria belonging to the Anaerobacillus genus.</title>
        <authorList>
            <person name="Bassil N.M."/>
            <person name="Lloyd J.R."/>
        </authorList>
    </citation>
    <scope>NUCLEOTIDE SEQUENCE [LARGE SCALE GENOMIC DNA]</scope>
    <source>
        <strain evidence="2 3">DSM 18345</strain>
    </source>
</reference>
<organism evidence="2 3">
    <name type="scientific">Anaerobacillus alkalilacustris</name>
    <dbReference type="NCBI Taxonomy" id="393763"/>
    <lineage>
        <taxon>Bacteria</taxon>
        <taxon>Bacillati</taxon>
        <taxon>Bacillota</taxon>
        <taxon>Bacilli</taxon>
        <taxon>Bacillales</taxon>
        <taxon>Bacillaceae</taxon>
        <taxon>Anaerobacillus</taxon>
    </lineage>
</organism>
<dbReference type="OrthoDB" id="2572716at2"/>
<dbReference type="PANTHER" id="PTHR33734">
    <property type="entry name" value="LYSM DOMAIN-CONTAINING GPI-ANCHORED PROTEIN 2"/>
    <property type="match status" value="1"/>
</dbReference>
<dbReference type="SMART" id="SM00257">
    <property type="entry name" value="LysM"/>
    <property type="match status" value="4"/>
</dbReference>
<keyword evidence="3" id="KW-1185">Reference proteome</keyword>
<feature type="domain" description="LysM" evidence="1">
    <location>
        <begin position="107"/>
        <end position="150"/>
    </location>
</feature>
<dbReference type="RefSeq" id="WP_071308235.1">
    <property type="nucleotide sequence ID" value="NZ_MLQR01000001.1"/>
</dbReference>
<accession>A0A1S2LYD4</accession>